<dbReference type="AlphaFoldDB" id="A0AA39X3I1"/>
<feature type="compositionally biased region" description="Basic and acidic residues" evidence="1">
    <location>
        <begin position="178"/>
        <end position="191"/>
    </location>
</feature>
<comment type="caution">
    <text evidence="3">The sequence shown here is derived from an EMBL/GenBank/DDBJ whole genome shotgun (WGS) entry which is preliminary data.</text>
</comment>
<feature type="compositionally biased region" description="Acidic residues" evidence="1">
    <location>
        <begin position="161"/>
        <end position="177"/>
    </location>
</feature>
<proteinExistence type="predicted"/>
<name>A0AA39X3I1_9PEZI</name>
<reference evidence="3" key="1">
    <citation type="submission" date="2023-06" db="EMBL/GenBank/DDBJ databases">
        <title>Genome-scale phylogeny and comparative genomics of the fungal order Sordariales.</title>
        <authorList>
            <consortium name="Lawrence Berkeley National Laboratory"/>
            <person name="Hensen N."/>
            <person name="Bonometti L."/>
            <person name="Westerberg I."/>
            <person name="Brannstrom I.O."/>
            <person name="Guillou S."/>
            <person name="Cros-Aarteil S."/>
            <person name="Calhoun S."/>
            <person name="Haridas S."/>
            <person name="Kuo A."/>
            <person name="Mondo S."/>
            <person name="Pangilinan J."/>
            <person name="Riley R."/>
            <person name="Labutti K."/>
            <person name="Andreopoulos B."/>
            <person name="Lipzen A."/>
            <person name="Chen C."/>
            <person name="Yanf M."/>
            <person name="Daum C."/>
            <person name="Ng V."/>
            <person name="Clum A."/>
            <person name="Steindorff A."/>
            <person name="Ohm R."/>
            <person name="Martin F."/>
            <person name="Silar P."/>
            <person name="Natvig D."/>
            <person name="Lalanne C."/>
            <person name="Gautier V."/>
            <person name="Ament-Velasquez S.L."/>
            <person name="Kruys A."/>
            <person name="Hutchinson M.I."/>
            <person name="Powell A.J."/>
            <person name="Barry K."/>
            <person name="Miller A.N."/>
            <person name="Grigoriev I.V."/>
            <person name="Debuchy R."/>
            <person name="Gladieux P."/>
            <person name="Thoren M.H."/>
            <person name="Johannesson H."/>
        </authorList>
    </citation>
    <scope>NUCLEOTIDE SEQUENCE</scope>
    <source>
        <strain evidence="3">CBS 606.72</strain>
    </source>
</reference>
<feature type="signal peptide" evidence="2">
    <location>
        <begin position="1"/>
        <end position="18"/>
    </location>
</feature>
<protein>
    <recommendedName>
        <fullName evidence="5">DNase1 protein</fullName>
    </recommendedName>
</protein>
<feature type="region of interest" description="Disordered" evidence="1">
    <location>
        <begin position="154"/>
        <end position="202"/>
    </location>
</feature>
<keyword evidence="2" id="KW-0732">Signal</keyword>
<feature type="chain" id="PRO_5041347648" description="DNase1 protein" evidence="2">
    <location>
        <begin position="19"/>
        <end position="202"/>
    </location>
</feature>
<evidence type="ECO:0008006" key="5">
    <source>
        <dbReference type="Google" id="ProtNLM"/>
    </source>
</evidence>
<evidence type="ECO:0000256" key="1">
    <source>
        <dbReference type="SAM" id="MobiDB-lite"/>
    </source>
</evidence>
<organism evidence="3 4">
    <name type="scientific">Immersiella caudata</name>
    <dbReference type="NCBI Taxonomy" id="314043"/>
    <lineage>
        <taxon>Eukaryota</taxon>
        <taxon>Fungi</taxon>
        <taxon>Dikarya</taxon>
        <taxon>Ascomycota</taxon>
        <taxon>Pezizomycotina</taxon>
        <taxon>Sordariomycetes</taxon>
        <taxon>Sordariomycetidae</taxon>
        <taxon>Sordariales</taxon>
        <taxon>Lasiosphaeriaceae</taxon>
        <taxon>Immersiella</taxon>
    </lineage>
</organism>
<keyword evidence="4" id="KW-1185">Reference proteome</keyword>
<accession>A0AA39X3I1</accession>
<evidence type="ECO:0000256" key="2">
    <source>
        <dbReference type="SAM" id="SignalP"/>
    </source>
</evidence>
<dbReference type="EMBL" id="JAULSU010000002">
    <property type="protein sequence ID" value="KAK0626623.1"/>
    <property type="molecule type" value="Genomic_DNA"/>
</dbReference>
<sequence>MQLSKTLSLLAAATITLAQNRLTFISQDELHRTIYFTPSDGYKWLDPVRVGAWREVSTSVPQGWVGNYYSITDGKHNKPGMLGEVTFQGWEGKTYFDVSAIVDEKDHNGVKVMYPAVAKEPRSGCEKFPCPNAYYEPNDKQTKVTHECHIVTTLGGTKDDSDSDSDSDSDWDSDSDSDGEHKKRSVDENYPREAVLGLWPQI</sequence>
<evidence type="ECO:0000313" key="4">
    <source>
        <dbReference type="Proteomes" id="UP001175000"/>
    </source>
</evidence>
<gene>
    <name evidence="3" type="ORF">B0T14DRAFT_492912</name>
</gene>
<evidence type="ECO:0000313" key="3">
    <source>
        <dbReference type="EMBL" id="KAK0626623.1"/>
    </source>
</evidence>
<dbReference type="Proteomes" id="UP001175000">
    <property type="component" value="Unassembled WGS sequence"/>
</dbReference>